<name>A0ABY7SV66_9RHOB</name>
<gene>
    <name evidence="3" type="ORF">JHW45_17120</name>
</gene>
<accession>A0ABY7SV66</accession>
<evidence type="ECO:0000259" key="2">
    <source>
        <dbReference type="Pfam" id="PF01979"/>
    </source>
</evidence>
<evidence type="ECO:0000256" key="1">
    <source>
        <dbReference type="SAM" id="SignalP"/>
    </source>
</evidence>
<dbReference type="Gene3D" id="3.20.20.140">
    <property type="entry name" value="Metal-dependent hydrolases"/>
    <property type="match status" value="1"/>
</dbReference>
<dbReference type="SUPFAM" id="SSF51556">
    <property type="entry name" value="Metallo-dependent hydrolases"/>
    <property type="match status" value="1"/>
</dbReference>
<dbReference type="InterPro" id="IPR057744">
    <property type="entry name" value="OTAase-like"/>
</dbReference>
<protein>
    <submittedName>
        <fullName evidence="3">Amidohydrolase family protein</fullName>
    </submittedName>
</protein>
<dbReference type="SUPFAM" id="SSF51338">
    <property type="entry name" value="Composite domain of metallo-dependent hydrolases"/>
    <property type="match status" value="2"/>
</dbReference>
<dbReference type="InterPro" id="IPR011059">
    <property type="entry name" value="Metal-dep_hydrolase_composite"/>
</dbReference>
<keyword evidence="4" id="KW-1185">Reference proteome</keyword>
<reference evidence="3 4" key="1">
    <citation type="submission" date="2021-01" db="EMBL/GenBank/DDBJ databases">
        <title>Biogeographic distribution of Paracoccus.</title>
        <authorList>
            <person name="Hollensteiner J."/>
            <person name="Leineberger J."/>
            <person name="Brinkhoff T."/>
            <person name="Daniel R."/>
        </authorList>
    </citation>
    <scope>NUCLEOTIDE SEQUENCE [LARGE SCALE GENOMIC DNA]</scope>
    <source>
        <strain evidence="3 4">LMG25392</strain>
    </source>
</reference>
<evidence type="ECO:0000313" key="3">
    <source>
        <dbReference type="EMBL" id="WCR10729.1"/>
    </source>
</evidence>
<dbReference type="InterPro" id="IPR051781">
    <property type="entry name" value="Metallo-dep_Hydrolase"/>
</dbReference>
<feature type="domain" description="Amidohydrolase-related" evidence="2">
    <location>
        <begin position="76"/>
        <end position="435"/>
    </location>
</feature>
<dbReference type="Proteomes" id="UP001218412">
    <property type="component" value="Chromosome"/>
</dbReference>
<proteinExistence type="predicted"/>
<evidence type="ECO:0000313" key="4">
    <source>
        <dbReference type="Proteomes" id="UP001218412"/>
    </source>
</evidence>
<dbReference type="Pfam" id="PF01979">
    <property type="entry name" value="Amidohydro_1"/>
    <property type="match status" value="1"/>
</dbReference>
<sequence>MFRTAALAGMAAFLSQAAFAQVTVFENVRIFDGTSDQLSQPMHVLVRDNIIQQIAADPIPADRSGTTTLIDGGGLTLMPGLIDAHTHLVMGSIPQGAVLSRDQNYVMLRAGAAAEDYLMRGFTTARDAGGPTFGLKEAIDEGFVVGPRIYPSGATISQTSGHGDFRMPLELPAAGDNPHFSERYGYATIADGTDAVLRATRENLMRGASQIKVMAGGGVASNFDPLDVTQYTEEEMRAAVDAAASWNTYVTVHAYTPAAIQQAIRAGVKSVEHGQLADEDTIRMMAENDVWLSLQPFLDDEHAIPFPEGSANREKQLSIVAGTDTAYDLARKHGVKLAWGTDTLFDPELATKQNEQLTKMTRWFTPAEVLKMATHDNAQLLQLSGPRNPYPGRLGVVKEGALADLLLVDGDVIADLELLDDPEANLVVIMKDGKIFKNTLSADQ</sequence>
<feature type="chain" id="PRO_5046408412" evidence="1">
    <location>
        <begin position="21"/>
        <end position="444"/>
    </location>
</feature>
<dbReference type="EMBL" id="CP067134">
    <property type="protein sequence ID" value="WCR10729.1"/>
    <property type="molecule type" value="Genomic_DNA"/>
</dbReference>
<feature type="signal peptide" evidence="1">
    <location>
        <begin position="1"/>
        <end position="20"/>
    </location>
</feature>
<dbReference type="CDD" id="cd01299">
    <property type="entry name" value="Met_dep_hydrolase_A"/>
    <property type="match status" value="1"/>
</dbReference>
<dbReference type="InterPro" id="IPR006680">
    <property type="entry name" value="Amidohydro-rel"/>
</dbReference>
<dbReference type="Gene3D" id="2.30.40.10">
    <property type="entry name" value="Urease, subunit C, domain 1"/>
    <property type="match status" value="1"/>
</dbReference>
<organism evidence="3 4">
    <name type="scientific">Paracoccus stylophorae</name>
    <dbReference type="NCBI Taxonomy" id="659350"/>
    <lineage>
        <taxon>Bacteria</taxon>
        <taxon>Pseudomonadati</taxon>
        <taxon>Pseudomonadota</taxon>
        <taxon>Alphaproteobacteria</taxon>
        <taxon>Rhodobacterales</taxon>
        <taxon>Paracoccaceae</taxon>
        <taxon>Paracoccus</taxon>
    </lineage>
</organism>
<dbReference type="PANTHER" id="PTHR43135">
    <property type="entry name" value="ALPHA-D-RIBOSE 1-METHYLPHOSPHONATE 5-TRIPHOSPHATE DIPHOSPHATASE"/>
    <property type="match status" value="1"/>
</dbReference>
<dbReference type="InterPro" id="IPR032466">
    <property type="entry name" value="Metal_Hydrolase"/>
</dbReference>
<dbReference type="RefSeq" id="WP_272858805.1">
    <property type="nucleotide sequence ID" value="NZ_CP067134.1"/>
</dbReference>
<dbReference type="PANTHER" id="PTHR43135:SF3">
    <property type="entry name" value="ALPHA-D-RIBOSE 1-METHYLPHOSPHONATE 5-TRIPHOSPHATE DIPHOSPHATASE"/>
    <property type="match status" value="1"/>
</dbReference>
<keyword evidence="1" id="KW-0732">Signal</keyword>